<protein>
    <submittedName>
        <fullName evidence="3">Endonuclease YncB, thermonuclease family</fullName>
    </submittedName>
</protein>
<proteinExistence type="predicted"/>
<gene>
    <name evidence="3" type="ORF">SAMN06265338_102267</name>
</gene>
<dbReference type="Proteomes" id="UP000198418">
    <property type="component" value="Unassembled WGS sequence"/>
</dbReference>
<reference evidence="4" key="1">
    <citation type="submission" date="2017-06" db="EMBL/GenBank/DDBJ databases">
        <authorList>
            <person name="Varghese N."/>
            <person name="Submissions S."/>
        </authorList>
    </citation>
    <scope>NUCLEOTIDE SEQUENCE [LARGE SCALE GENOMIC DNA]</scope>
    <source>
        <strain evidence="4">DSM 137</strain>
    </source>
</reference>
<dbReference type="InterPro" id="IPR016071">
    <property type="entry name" value="Staphylococal_nuclease_OB-fold"/>
</dbReference>
<sequence>MFIKKHFAQRLLFKLTPMRLSVIAACLIAGLGNPALGAEGRESVREHVEVVAVGDRLEMRLADGRVVVMPTLEPQRASAAEPERDKAVAAQVLALVQGKTLTLQPLGAADRWGRVPARLFLPDAEDSVDELLLAAGLAMRAAVAAPESARRAEDAAREAGVGLWADPAFHALAPNRPQDFSGREGALALVEGQVGSIGRTRTRIYLNFGGWGGFYASVAQRNWPAFERAGFSETSLRNRKLRLRGIVDLDRAPHMELFHPEQIEFMDEPPRAAAQPSDPKF</sequence>
<dbReference type="SUPFAM" id="SSF50199">
    <property type="entry name" value="Staphylococcal nuclease"/>
    <property type="match status" value="1"/>
</dbReference>
<evidence type="ECO:0000259" key="2">
    <source>
        <dbReference type="Pfam" id="PF00565"/>
    </source>
</evidence>
<keyword evidence="4" id="KW-1185">Reference proteome</keyword>
<evidence type="ECO:0000313" key="3">
    <source>
        <dbReference type="EMBL" id="SNB65610.1"/>
    </source>
</evidence>
<evidence type="ECO:0000256" key="1">
    <source>
        <dbReference type="SAM" id="SignalP"/>
    </source>
</evidence>
<keyword evidence="3" id="KW-0540">Nuclease</keyword>
<feature type="signal peptide" evidence="1">
    <location>
        <begin position="1"/>
        <end position="37"/>
    </location>
</feature>
<keyword evidence="3" id="KW-0255">Endonuclease</keyword>
<accession>A0A212R0V2</accession>
<organism evidence="3 4">
    <name type="scientific">Rhodoblastus acidophilus</name>
    <name type="common">Rhodopseudomonas acidophila</name>
    <dbReference type="NCBI Taxonomy" id="1074"/>
    <lineage>
        <taxon>Bacteria</taxon>
        <taxon>Pseudomonadati</taxon>
        <taxon>Pseudomonadota</taxon>
        <taxon>Alphaproteobacteria</taxon>
        <taxon>Hyphomicrobiales</taxon>
        <taxon>Rhodoblastaceae</taxon>
        <taxon>Rhodoblastus</taxon>
    </lineage>
</organism>
<dbReference type="Gene3D" id="2.40.50.90">
    <property type="match status" value="1"/>
</dbReference>
<feature type="domain" description="TNase-like" evidence="2">
    <location>
        <begin position="95"/>
        <end position="166"/>
    </location>
</feature>
<dbReference type="EMBL" id="FYDG01000002">
    <property type="protein sequence ID" value="SNB65610.1"/>
    <property type="molecule type" value="Genomic_DNA"/>
</dbReference>
<name>A0A212R0V2_RHOAC</name>
<keyword evidence="1" id="KW-0732">Signal</keyword>
<keyword evidence="3" id="KW-0378">Hydrolase</keyword>
<dbReference type="GO" id="GO:0004519">
    <property type="term" value="F:endonuclease activity"/>
    <property type="evidence" value="ECO:0007669"/>
    <property type="project" value="UniProtKB-KW"/>
</dbReference>
<feature type="chain" id="PRO_5012713456" evidence="1">
    <location>
        <begin position="38"/>
        <end position="281"/>
    </location>
</feature>
<dbReference type="Pfam" id="PF00565">
    <property type="entry name" value="SNase"/>
    <property type="match status" value="1"/>
</dbReference>
<evidence type="ECO:0000313" key="4">
    <source>
        <dbReference type="Proteomes" id="UP000198418"/>
    </source>
</evidence>
<dbReference type="AlphaFoldDB" id="A0A212R0V2"/>
<dbReference type="InterPro" id="IPR035437">
    <property type="entry name" value="SNase_OB-fold_sf"/>
</dbReference>